<dbReference type="ExpressionAtlas" id="A0A0D9SF18">
    <property type="expression patterns" value="baseline and differential"/>
</dbReference>
<gene>
    <name evidence="8" type="primary">TCF4</name>
</gene>
<feature type="region of interest" description="Disordered" evidence="7">
    <location>
        <begin position="1"/>
        <end position="202"/>
    </location>
</feature>
<evidence type="ECO:0000256" key="1">
    <source>
        <dbReference type="ARBA" id="ARBA00004123"/>
    </source>
</evidence>
<feature type="compositionally biased region" description="Polar residues" evidence="7">
    <location>
        <begin position="128"/>
        <end position="139"/>
    </location>
</feature>
<reference evidence="8 9" key="3">
    <citation type="journal article" date="2005" name="Nature">
        <title>DNA sequence and analysis of human chromosome 18.</title>
        <authorList>
            <person name="Nusbaum C."/>
            <person name="Zody M.C."/>
            <person name="Borowsky M.L."/>
            <person name="Kamal M."/>
            <person name="Kodira C.D."/>
            <person name="Taylor T.D."/>
            <person name="Whittaker C.A."/>
            <person name="Chang J.L."/>
            <person name="Cuomo C.A."/>
            <person name="Dewar K."/>
            <person name="FitzGerald M.G."/>
            <person name="Yang X."/>
            <person name="Abouelleil A."/>
            <person name="Allen N.R."/>
            <person name="Anderson S."/>
            <person name="Bloom T."/>
            <person name="Bugalter B."/>
            <person name="Butler J."/>
            <person name="Cook A."/>
            <person name="DeCaprio D."/>
            <person name="Engels R."/>
            <person name="Garber M."/>
            <person name="Gnirke A."/>
            <person name="Hafez N."/>
            <person name="Hall J.L."/>
            <person name="Norman C.H."/>
            <person name="Itoh T."/>
            <person name="Jaffe D.B."/>
            <person name="Kuroki Y."/>
            <person name="Lehoczky J."/>
            <person name="Lui A."/>
            <person name="Macdonald P."/>
            <person name="Mauceli E."/>
            <person name="Mikkelsen T.S."/>
            <person name="Naylor J.W."/>
            <person name="Nicol R."/>
            <person name="Nguyen C."/>
            <person name="Noguchi H."/>
            <person name="O'Leary S.B."/>
            <person name="O'Neill K."/>
            <person name="Piqani B."/>
            <person name="Smith C.L."/>
            <person name="Talamas J.A."/>
            <person name="Topham K."/>
            <person name="Totoki Y."/>
            <person name="Toyoda A."/>
            <person name="Wain H.M."/>
            <person name="Young S.K."/>
            <person name="Zeng Q."/>
            <person name="Zimmer A.R."/>
            <person name="Fujiyama A."/>
            <person name="Hattori M."/>
            <person name="Birren B.W."/>
            <person name="Sakaki Y."/>
            <person name="Lander E.S."/>
        </authorList>
    </citation>
    <scope>NUCLEOTIDE SEQUENCE [LARGE SCALE GENOMIC DNA]</scope>
</reference>
<reference evidence="8" key="5">
    <citation type="submission" date="2025-08" db="UniProtKB">
        <authorList>
            <consortium name="Ensembl"/>
        </authorList>
    </citation>
    <scope>IDENTIFICATION</scope>
</reference>
<dbReference type="EMBL" id="AC013587">
    <property type="status" value="NOT_ANNOTATED_CDS"/>
    <property type="molecule type" value="Genomic_DNA"/>
</dbReference>
<dbReference type="Ensembl" id="ENST00000630319.2">
    <property type="protein sequence ID" value="ENSP00000486215.1"/>
    <property type="gene ID" value="ENSG00000196628.21"/>
</dbReference>
<evidence type="ECO:0000256" key="7">
    <source>
        <dbReference type="SAM" id="MobiDB-lite"/>
    </source>
</evidence>
<reference evidence="8 9" key="2">
    <citation type="journal article" date="2004" name="Nature">
        <title>Finishing the euchromatic sequence of the human genome.</title>
        <authorList>
            <consortium name="International Human Genome Sequencing Consortium"/>
        </authorList>
    </citation>
    <scope>NUCLEOTIDE SEQUENCE [LARGE SCALE GENOMIC DNA]</scope>
</reference>
<dbReference type="GeneTree" id="ENSGT00940000159129"/>
<reference evidence="12" key="4">
    <citation type="journal article" date="2013" name="J. Proteome Res.">
        <title>Toward a comprehensive characterization of a human cancer cell phosphoproteome.</title>
        <authorList>
            <person name="Zhou H."/>
            <person name="Di Palma S."/>
            <person name="Preisinger C."/>
            <person name="Peng M."/>
            <person name="Polat A.N."/>
            <person name="Heck A.J."/>
            <person name="Mohammed S."/>
        </authorList>
    </citation>
    <scope>IDENTIFICATION BY MASS SPECTROMETRY [LARGE SCALE ANALYSIS]</scope>
</reference>
<evidence type="ECO:0000256" key="4">
    <source>
        <dbReference type="ARBA" id="ARBA00023159"/>
    </source>
</evidence>
<keyword evidence="9" id="KW-1185">Reference proteome</keyword>
<evidence type="ECO:0000256" key="2">
    <source>
        <dbReference type="ARBA" id="ARBA00023015"/>
    </source>
</evidence>
<keyword evidence="3" id="KW-0238">DNA-binding</keyword>
<reference evidence="8 9" key="1">
    <citation type="journal article" date="2001" name="Nature">
        <title>Initial sequencing and analysis of the human genome.</title>
        <authorList>
            <consortium name="International Human Genome Sequencing Consortium"/>
            <person name="Lander E.S."/>
            <person name="Linton L.M."/>
            <person name="Birren B."/>
            <person name="Nusbaum C."/>
            <person name="Zody M.C."/>
            <person name="Baldwin J."/>
            <person name="Devon K."/>
            <person name="Dewar K."/>
            <person name="Doyle M."/>
            <person name="FitzHugh W."/>
            <person name="Funke R."/>
            <person name="Gage D."/>
            <person name="Harris K."/>
            <person name="Heaford A."/>
            <person name="Howland J."/>
            <person name="Kann L."/>
            <person name="Lehoczky J."/>
            <person name="LeVine R."/>
            <person name="McEwan P."/>
            <person name="McKernan K."/>
            <person name="Meldrim J."/>
            <person name="Mesirov J.P."/>
            <person name="Miranda C."/>
            <person name="Morris W."/>
            <person name="Naylor J."/>
            <person name="Raymond C."/>
            <person name="Rosetti M."/>
            <person name="Santos R."/>
            <person name="Sheridan A."/>
            <person name="Sougnez C."/>
            <person name="Stange-Thomann N."/>
            <person name="Stojanovic N."/>
            <person name="Subramanian A."/>
            <person name="Wyman D."/>
            <person name="Rogers J."/>
            <person name="Sulston J."/>
            <person name="Ainscough R."/>
            <person name="Beck S."/>
            <person name="Bentley D."/>
            <person name="Burton J."/>
            <person name="Clee C."/>
            <person name="Carter N."/>
            <person name="Coulson A."/>
            <person name="Deadman R."/>
            <person name="Deloukas P."/>
            <person name="Dunham A."/>
            <person name="Dunham I."/>
            <person name="Durbin R."/>
            <person name="French L."/>
            <person name="Grafham D."/>
            <person name="Gregory S."/>
            <person name="Hubbard T."/>
            <person name="Humphray S."/>
            <person name="Hunt A."/>
            <person name="Jones M."/>
            <person name="Lloyd C."/>
            <person name="McMurray A."/>
            <person name="Matthews L."/>
            <person name="Mercer S."/>
            <person name="Milne S."/>
            <person name="Mullikin J.C."/>
            <person name="Mungall A."/>
            <person name="Plumb R."/>
            <person name="Ross M."/>
            <person name="Shownkeen R."/>
            <person name="Sims S."/>
            <person name="Waterston R.H."/>
            <person name="Wilson R.K."/>
            <person name="Hillier L.W."/>
            <person name="McPherson J.D."/>
            <person name="Marra M.A."/>
            <person name="Mardis E.R."/>
            <person name="Fulton L.A."/>
            <person name="Chinwalla A.T."/>
            <person name="Pepin K.H."/>
            <person name="Gish W.R."/>
            <person name="Chissoe S.L."/>
            <person name="Wendl M.C."/>
            <person name="Delehaunty K.D."/>
            <person name="Miner T.L."/>
            <person name="Delehaunty A."/>
            <person name="Kramer J.B."/>
            <person name="Cook L.L."/>
            <person name="Fulton R.S."/>
            <person name="Johnson D.L."/>
            <person name="Minx P.J."/>
            <person name="Clifton S.W."/>
            <person name="Hawkins T."/>
            <person name="Branscomb E."/>
            <person name="Predki P."/>
            <person name="Richardson P."/>
            <person name="Wenning S."/>
            <person name="Slezak T."/>
            <person name="Doggett N."/>
            <person name="Cheng J.F."/>
            <person name="Olsen A."/>
            <person name="Lucas S."/>
            <person name="Elkin C."/>
            <person name="Uberbacher E."/>
            <person name="Frazier M."/>
            <person name="Gibbs R.A."/>
            <person name="Muzny D.M."/>
            <person name="Scherer S.E."/>
            <person name="Bouck J.B."/>
            <person name="Sodergren E.J."/>
            <person name="Worley K.C."/>
            <person name="Rives C.M."/>
            <person name="Gorrell J.H."/>
            <person name="Metzker M.L."/>
            <person name="Naylor S.L."/>
            <person name="Kucherlapati R.S."/>
            <person name="Nelson D.L."/>
            <person name="Weinstock G.M."/>
            <person name="Sakaki Y."/>
            <person name="Fujiyama A."/>
            <person name="Hattori M."/>
            <person name="Yada T."/>
            <person name="Toyoda A."/>
            <person name="Itoh T."/>
            <person name="Kawagoe C."/>
            <person name="Watanabe H."/>
            <person name="Totoki Y."/>
            <person name="Taylor T."/>
            <person name="Weissenbach J."/>
            <person name="Heilig R."/>
            <person name="Saurin W."/>
            <person name="Artiguenave F."/>
            <person name="Brottier P."/>
            <person name="Bruls T."/>
            <person name="Pelletier E."/>
            <person name="Robert C."/>
            <person name="Wincker P."/>
            <person name="Smith D.R."/>
            <person name="Doucette-Stamm L."/>
            <person name="Rubenfield M."/>
            <person name="Weinstock K."/>
            <person name="Lee H.M."/>
            <person name="Dubois J."/>
            <person name="Rosenthal A."/>
            <person name="Platzer M."/>
            <person name="Nyakatura G."/>
            <person name="Taudien S."/>
            <person name="Rump A."/>
            <person name="Yang H."/>
            <person name="Yu J."/>
            <person name="Wang J."/>
            <person name="Huang G."/>
            <person name="Gu J."/>
            <person name="Hood L."/>
            <person name="Rowen L."/>
            <person name="Madan A."/>
            <person name="Qin S."/>
            <person name="Davis R.W."/>
            <person name="Federspiel N.A."/>
            <person name="Abola A.P."/>
            <person name="Proctor M.J."/>
            <person name="Myers R.M."/>
            <person name="Schmutz J."/>
            <person name="Dickson M."/>
            <person name="Grimwood J."/>
            <person name="Cox D.R."/>
            <person name="Olson M.V."/>
            <person name="Kaul R."/>
            <person name="Raymond C."/>
            <person name="Shimizu N."/>
            <person name="Kawasaki K."/>
            <person name="Minoshima S."/>
            <person name="Evans G.A."/>
            <person name="Athanasiou M."/>
            <person name="Schultz R."/>
            <person name="Roe B.A."/>
            <person name="Chen F."/>
            <person name="Pan H."/>
            <person name="Ramser J."/>
            <person name="Lehrach H."/>
            <person name="Reinhardt R."/>
            <person name="McCombie W.R."/>
            <person name="de la Bastide M."/>
            <person name="Dedhia N."/>
            <person name="Blocker H."/>
            <person name="Hornischer K."/>
            <person name="Nordsiek G."/>
            <person name="Agarwala R."/>
            <person name="Aravind L."/>
            <person name="Bailey J.A."/>
            <person name="Bateman A."/>
            <person name="Batzoglou S."/>
            <person name="Birney E."/>
            <person name="Bork P."/>
            <person name="Brown D.G."/>
            <person name="Burge C.B."/>
            <person name="Cerutti L."/>
            <person name="Chen H.C."/>
            <person name="Church D."/>
            <person name="Clamp M."/>
            <person name="Copley R.R."/>
            <person name="Doerks T."/>
            <person name="Eddy S.R."/>
            <person name="Eichler E.E."/>
            <person name="Furey T.S."/>
            <person name="Galagan J."/>
            <person name="Gilbert J.G."/>
            <person name="Harmon C."/>
            <person name="Hayashizaki Y."/>
            <person name="Haussler D."/>
            <person name="Hermjakob H."/>
            <person name="Hokamp K."/>
            <person name="Jang W."/>
            <person name="Johnson L.S."/>
            <person name="Jones T.A."/>
            <person name="Kasif S."/>
            <person name="Kaspryzk A."/>
            <person name="Kennedy S."/>
            <person name="Kent W.J."/>
            <person name="Kitts P."/>
            <person name="Koonin E.V."/>
            <person name="Korf I."/>
            <person name="Kulp D."/>
            <person name="Lancet D."/>
            <person name="Lowe T.M."/>
            <person name="McLysaght A."/>
            <person name="Mikkelsen T."/>
            <person name="Moran J.V."/>
            <person name="Mulder N."/>
            <person name="Pollara V.J."/>
            <person name="Ponting C.P."/>
            <person name="Schuler G."/>
            <person name="Schultz J."/>
            <person name="Slater G."/>
            <person name="Smit A.F."/>
            <person name="Stupka E."/>
            <person name="Szustakowski J."/>
            <person name="Thierry-Mieg D."/>
            <person name="Thierry-Mieg J."/>
            <person name="Wagner L."/>
            <person name="Wallis J."/>
            <person name="Wheeler R."/>
            <person name="Williams A."/>
            <person name="Wolf Y.I."/>
            <person name="Wolfe K.H."/>
            <person name="Yang S.P."/>
            <person name="Yeh R.F."/>
            <person name="Collins F."/>
            <person name="Guyer M.S."/>
            <person name="Peterson J."/>
            <person name="Felsenfeld A."/>
            <person name="Wetterstrand K.A."/>
            <person name="Patrinos A."/>
            <person name="Morgan M.J."/>
            <person name="de Jong P."/>
            <person name="Catanese J.J."/>
            <person name="Osoegawa K."/>
            <person name="Shizuya H."/>
            <person name="Choi S."/>
            <person name="Chen Y.J."/>
        </authorList>
    </citation>
    <scope>NUCLEOTIDE SEQUENCE [LARGE SCALE GENOMIC DNA]</scope>
</reference>
<dbReference type="PANTHER" id="PTHR11793:SF10">
    <property type="entry name" value="TRANSCRIPTION FACTOR 4"/>
    <property type="match status" value="1"/>
</dbReference>
<keyword evidence="5" id="KW-0804">Transcription</keyword>
<dbReference type="EMBL" id="AC090383">
    <property type="status" value="NOT_ANNOTATED_CDS"/>
    <property type="molecule type" value="Genomic_DNA"/>
</dbReference>
<evidence type="ECO:0000256" key="3">
    <source>
        <dbReference type="ARBA" id="ARBA00023125"/>
    </source>
</evidence>
<feature type="compositionally biased region" description="Polar residues" evidence="7">
    <location>
        <begin position="166"/>
        <end position="178"/>
    </location>
</feature>
<feature type="compositionally biased region" description="Polar residues" evidence="7">
    <location>
        <begin position="189"/>
        <end position="202"/>
    </location>
</feature>
<dbReference type="InterPro" id="IPR051098">
    <property type="entry name" value="NeuroDiff_E-box_TFs"/>
</dbReference>
<dbReference type="OpenTargets" id="ENSG00000196628"/>
<dbReference type="Proteomes" id="UP000005640">
    <property type="component" value="Chromosome 18"/>
</dbReference>
<feature type="compositionally biased region" description="Polar residues" evidence="7">
    <location>
        <begin position="60"/>
        <end position="78"/>
    </location>
</feature>
<dbReference type="Antibodypedia" id="9596">
    <property type="antibodies" value="413 antibodies from 35 providers"/>
</dbReference>
<accession>A0A0D9SF18</accession>
<dbReference type="Ensembl" id="ENST00000630319.2">
    <property type="protein sequence ID" value="ENSP00000486215.1"/>
    <property type="gene ID" value="ENSG00000196628.20"/>
</dbReference>
<dbReference type="ChiTaRS" id="TCF4">
    <property type="organism name" value="human"/>
</dbReference>
<feature type="compositionally biased region" description="Polar residues" evidence="7">
    <location>
        <begin position="1"/>
        <end position="49"/>
    </location>
</feature>
<sequence length="202" mass="21511">MFSPPVSSGKNGPTSLASGHFTGSSKTERGSYSSYGRESNLQGCHQQSLLGGDMDMGNPGTLSPTKPGSQYYQYSSNNPRRRPLHSSAMEVQTKKVRKVPPGLPSSVYAPSASTADYNRDSPGYPSSKPATSTFPSSFFMQDGHHSSDPWSSSSGMNQPGYAGMLGNSSHIPQSSSYCSLHPHERLSYPSHSSADINSSLPP</sequence>
<evidence type="ECO:0007829" key="12">
    <source>
        <dbReference type="PubMed" id="23186163"/>
    </source>
</evidence>
<dbReference type="OrthoDB" id="10034090at2759"/>
<evidence type="ECO:0000313" key="8">
    <source>
        <dbReference type="Ensembl" id="ENSP00000486215.1"/>
    </source>
</evidence>
<keyword evidence="2" id="KW-0805">Transcription regulation</keyword>
<dbReference type="PANTHER" id="PTHR11793">
    <property type="entry name" value="BASIC HELIX-LOOP-HELIX TRANSCRIPTION FACTOR"/>
    <property type="match status" value="1"/>
</dbReference>
<evidence type="ECO:0000256" key="5">
    <source>
        <dbReference type="ARBA" id="ARBA00023163"/>
    </source>
</evidence>
<dbReference type="GO" id="GO:0003677">
    <property type="term" value="F:DNA binding"/>
    <property type="evidence" value="ECO:0007669"/>
    <property type="project" value="UniProtKB-KW"/>
</dbReference>
<evidence type="ECO:0000256" key="6">
    <source>
        <dbReference type="ARBA" id="ARBA00023242"/>
    </source>
</evidence>
<evidence type="ECO:0007829" key="11">
    <source>
        <dbReference type="ProteomicsDB" id="A0A0D9SF18"/>
    </source>
</evidence>
<organism evidence="8 9">
    <name type="scientific">Homo sapiens</name>
    <name type="common">Human</name>
    <dbReference type="NCBI Taxonomy" id="9606"/>
    <lineage>
        <taxon>Eukaryota</taxon>
        <taxon>Metazoa</taxon>
        <taxon>Chordata</taxon>
        <taxon>Craniata</taxon>
        <taxon>Vertebrata</taxon>
        <taxon>Euteleostomi</taxon>
        <taxon>Mammalia</taxon>
        <taxon>Eutheria</taxon>
        <taxon>Euarchontoglires</taxon>
        <taxon>Primates</taxon>
        <taxon>Haplorrhini</taxon>
        <taxon>Catarrhini</taxon>
        <taxon>Hominidae</taxon>
        <taxon>Homo</taxon>
    </lineage>
</organism>
<dbReference type="HGNC" id="HGNC:11634">
    <property type="gene designation" value="TCF4"/>
</dbReference>
<keyword evidence="4" id="KW-0010">Activator</keyword>
<dbReference type="Bgee" id="ENSG00000196628">
    <property type="expression patterns" value="Expressed in endothelial cell and 214 other cell types or tissues"/>
</dbReference>
<dbReference type="AlphaFoldDB" id="A0A0D9SF18"/>
<reference evidence="8" key="6">
    <citation type="submission" date="2025-09" db="UniProtKB">
        <authorList>
            <consortium name="Ensembl"/>
        </authorList>
    </citation>
    <scope>IDENTIFICATION</scope>
</reference>
<dbReference type="EMBL" id="AC018994">
    <property type="status" value="NOT_ANNOTATED_CDS"/>
    <property type="molecule type" value="Genomic_DNA"/>
</dbReference>
<evidence type="ECO:0000313" key="9">
    <source>
        <dbReference type="Proteomes" id="UP000005640"/>
    </source>
</evidence>
<dbReference type="EMBL" id="AC091103">
    <property type="status" value="NOT_ANNOTATED_CDS"/>
    <property type="molecule type" value="Genomic_DNA"/>
</dbReference>
<dbReference type="GO" id="GO:0005634">
    <property type="term" value="C:nucleus"/>
    <property type="evidence" value="ECO:0007669"/>
    <property type="project" value="UniProtKB-SubCell"/>
</dbReference>
<protein>
    <submittedName>
        <fullName evidence="8">Transcription factor 4</fullName>
    </submittedName>
</protein>
<dbReference type="EMBL" id="AC090684">
    <property type="status" value="NOT_ANNOTATED_CDS"/>
    <property type="molecule type" value="Genomic_DNA"/>
</dbReference>
<dbReference type="VEuPathDB" id="HostDB:ENSG00000196628"/>
<evidence type="ECO:0007829" key="10">
    <source>
        <dbReference type="PeptideAtlas" id="A0A0D9SF18"/>
    </source>
</evidence>
<feature type="non-terminal residue" evidence="8">
    <location>
        <position position="202"/>
    </location>
</feature>
<keyword evidence="6" id="KW-0539">Nucleus</keyword>
<keyword evidence="10 11" id="KW-1267">Proteomics identification</keyword>
<proteinExistence type="evidence at protein level"/>
<name>A0A0D9SF18_HUMAN</name>
<comment type="subcellular location">
    <subcellularLocation>
        <location evidence="1">Nucleus</location>
    </subcellularLocation>
</comment>
<dbReference type="EMBL" id="KF459816">
    <property type="status" value="NOT_ANNOTATED_CDS"/>
    <property type="molecule type" value="Genomic_DNA"/>
</dbReference>
<dbReference type="MassIVE" id="A0A0D9SF18"/>